<dbReference type="EMBL" id="BOMH01000017">
    <property type="protein sequence ID" value="GID64568.1"/>
    <property type="molecule type" value="Genomic_DNA"/>
</dbReference>
<comment type="caution">
    <text evidence="3">The sequence shown here is derived from an EMBL/GenBank/DDBJ whole genome shotgun (WGS) entry which is preliminary data.</text>
</comment>
<protein>
    <submittedName>
        <fullName evidence="3">Uncharacterized protein</fullName>
    </submittedName>
</protein>
<gene>
    <name evidence="3" type="ORF">Acy02nite_24490</name>
</gene>
<dbReference type="AlphaFoldDB" id="A0A919M4U3"/>
<organism evidence="3 4">
    <name type="scientific">Actinoplanes cyaneus</name>
    <dbReference type="NCBI Taxonomy" id="52696"/>
    <lineage>
        <taxon>Bacteria</taxon>
        <taxon>Bacillati</taxon>
        <taxon>Actinomycetota</taxon>
        <taxon>Actinomycetes</taxon>
        <taxon>Micromonosporales</taxon>
        <taxon>Micromonosporaceae</taxon>
        <taxon>Actinoplanes</taxon>
    </lineage>
</organism>
<evidence type="ECO:0000256" key="1">
    <source>
        <dbReference type="SAM" id="MobiDB-lite"/>
    </source>
</evidence>
<dbReference type="RefSeq" id="WP_203740055.1">
    <property type="nucleotide sequence ID" value="NZ_BAAAUC010000034.1"/>
</dbReference>
<keyword evidence="4" id="KW-1185">Reference proteome</keyword>
<evidence type="ECO:0000313" key="3">
    <source>
        <dbReference type="EMBL" id="GID64568.1"/>
    </source>
</evidence>
<dbReference type="Proteomes" id="UP000619479">
    <property type="component" value="Unassembled WGS sequence"/>
</dbReference>
<accession>A0A919M4U3</accession>
<keyword evidence="2" id="KW-0472">Membrane</keyword>
<keyword evidence="2" id="KW-0812">Transmembrane</keyword>
<keyword evidence="2" id="KW-1133">Transmembrane helix</keyword>
<reference evidence="3" key="1">
    <citation type="submission" date="2021-01" db="EMBL/GenBank/DDBJ databases">
        <title>Whole genome shotgun sequence of Actinoplanes cyaneus NBRC 14990.</title>
        <authorList>
            <person name="Komaki H."/>
            <person name="Tamura T."/>
        </authorList>
    </citation>
    <scope>NUCLEOTIDE SEQUENCE</scope>
    <source>
        <strain evidence="3">NBRC 14990</strain>
    </source>
</reference>
<feature type="transmembrane region" description="Helical" evidence="2">
    <location>
        <begin position="104"/>
        <end position="127"/>
    </location>
</feature>
<evidence type="ECO:0000256" key="2">
    <source>
        <dbReference type="SAM" id="Phobius"/>
    </source>
</evidence>
<feature type="region of interest" description="Disordered" evidence="1">
    <location>
        <begin position="1"/>
        <end position="55"/>
    </location>
</feature>
<evidence type="ECO:0000313" key="4">
    <source>
        <dbReference type="Proteomes" id="UP000619479"/>
    </source>
</evidence>
<name>A0A919M4U3_9ACTN</name>
<proteinExistence type="predicted"/>
<sequence>MTFPPDDPWGTPAPAPGVPTPSPAGIPPVPPQVPPVPPVTSQVPPVPSQVPGGPPPVASGPVIVRIAEIEITSSTIRTPVGDFPLAGSRWQVNEFWVTQRRTPLWAKIAGFGLAVCTFGLSLLLLLIKESPPQGTVTVTLTSGPQQYVARIPVDHEDDVVTINQQVNYVRSLAAL</sequence>